<feature type="transmembrane region" description="Helical" evidence="1">
    <location>
        <begin position="20"/>
        <end position="37"/>
    </location>
</feature>
<accession>A0A9D1YP66</accession>
<organism evidence="3 4">
    <name type="scientific">Candidatus Eisenbergiella pullistercoris</name>
    <dbReference type="NCBI Taxonomy" id="2838555"/>
    <lineage>
        <taxon>Bacteria</taxon>
        <taxon>Bacillati</taxon>
        <taxon>Bacillota</taxon>
        <taxon>Clostridia</taxon>
        <taxon>Lachnospirales</taxon>
        <taxon>Lachnospiraceae</taxon>
        <taxon>Eisenbergiella</taxon>
    </lineage>
</organism>
<evidence type="ECO:0000259" key="2">
    <source>
        <dbReference type="Pfam" id="PF04892"/>
    </source>
</evidence>
<feature type="transmembrane region" description="Helical" evidence="1">
    <location>
        <begin position="92"/>
        <end position="113"/>
    </location>
</feature>
<dbReference type="PANTHER" id="PTHR36834:SF2">
    <property type="entry name" value="MEMBRANE PROTEIN"/>
    <property type="match status" value="1"/>
</dbReference>
<dbReference type="AlphaFoldDB" id="A0A9D1YP66"/>
<proteinExistence type="predicted"/>
<dbReference type="InterPro" id="IPR006976">
    <property type="entry name" value="VanZ-like"/>
</dbReference>
<feature type="transmembrane region" description="Helical" evidence="1">
    <location>
        <begin position="64"/>
        <end position="85"/>
    </location>
</feature>
<reference evidence="3" key="2">
    <citation type="submission" date="2021-04" db="EMBL/GenBank/DDBJ databases">
        <authorList>
            <person name="Gilroy R."/>
        </authorList>
    </citation>
    <scope>NUCLEOTIDE SEQUENCE</scope>
    <source>
        <strain evidence="3">ChiSxjej3B15-24422</strain>
    </source>
</reference>
<dbReference type="Pfam" id="PF04892">
    <property type="entry name" value="VanZ"/>
    <property type="match status" value="1"/>
</dbReference>
<comment type="caution">
    <text evidence="3">The sequence shown here is derived from an EMBL/GenBank/DDBJ whole genome shotgun (WGS) entry which is preliminary data.</text>
</comment>
<reference evidence="3" key="1">
    <citation type="journal article" date="2021" name="PeerJ">
        <title>Extensive microbial diversity within the chicken gut microbiome revealed by metagenomics and culture.</title>
        <authorList>
            <person name="Gilroy R."/>
            <person name="Ravi A."/>
            <person name="Getino M."/>
            <person name="Pursley I."/>
            <person name="Horton D.L."/>
            <person name="Alikhan N.F."/>
            <person name="Baker D."/>
            <person name="Gharbi K."/>
            <person name="Hall N."/>
            <person name="Watson M."/>
            <person name="Adriaenssens E.M."/>
            <person name="Foster-Nyarko E."/>
            <person name="Jarju S."/>
            <person name="Secka A."/>
            <person name="Antonio M."/>
            <person name="Oren A."/>
            <person name="Chaudhuri R.R."/>
            <person name="La Ragione R."/>
            <person name="Hildebrand F."/>
            <person name="Pallen M.J."/>
        </authorList>
    </citation>
    <scope>NUCLEOTIDE SEQUENCE</scope>
    <source>
        <strain evidence="3">ChiSxjej3B15-24422</strain>
    </source>
</reference>
<dbReference type="Proteomes" id="UP000824007">
    <property type="component" value="Unassembled WGS sequence"/>
</dbReference>
<dbReference type="InterPro" id="IPR053150">
    <property type="entry name" value="Teicoplanin_resist-assoc"/>
</dbReference>
<evidence type="ECO:0000313" key="3">
    <source>
        <dbReference type="EMBL" id="HIY59913.1"/>
    </source>
</evidence>
<evidence type="ECO:0000256" key="1">
    <source>
        <dbReference type="SAM" id="Phobius"/>
    </source>
</evidence>
<feature type="domain" description="VanZ-like" evidence="2">
    <location>
        <begin position="24"/>
        <end position="139"/>
    </location>
</feature>
<dbReference type="PANTHER" id="PTHR36834">
    <property type="entry name" value="MEMBRANE PROTEIN-RELATED"/>
    <property type="match status" value="1"/>
</dbReference>
<keyword evidence="1" id="KW-0472">Membrane</keyword>
<protein>
    <submittedName>
        <fullName evidence="3">VanZ family protein</fullName>
    </submittedName>
</protein>
<name>A0A9D1YP66_9FIRM</name>
<keyword evidence="1" id="KW-1133">Transmembrane helix</keyword>
<dbReference type="EMBL" id="DXDD01000056">
    <property type="protein sequence ID" value="HIY59913.1"/>
    <property type="molecule type" value="Genomic_DNA"/>
</dbReference>
<evidence type="ECO:0000313" key="4">
    <source>
        <dbReference type="Proteomes" id="UP000824007"/>
    </source>
</evidence>
<gene>
    <name evidence="3" type="ORF">H9831_04425</name>
</gene>
<feature type="transmembrane region" description="Helical" evidence="1">
    <location>
        <begin position="156"/>
        <end position="177"/>
    </location>
</feature>
<sequence length="183" mass="20618">MKHTISPNRINPSLLCSGRIILLFIYFSLLLSVTFLGREPEPERMAWLTLFGSFFRAWSEQHAFIFWGIVANFMLMLPLGILLGFGRRGLSFWKTVLCAAAVSVCIECVQYLTRLGYFDVDDILTNVWGAAAGSGFCTCIRKLLAEARRGGPPKWAAIFAPLLPFAAFLLFFGHFLLRMRQAV</sequence>
<keyword evidence="1" id="KW-0812">Transmembrane</keyword>